<comment type="caution">
    <text evidence="1">The sequence shown here is derived from an EMBL/GenBank/DDBJ whole genome shotgun (WGS) entry which is preliminary data.</text>
</comment>
<name>A0A4Y2MNY5_ARAVE</name>
<dbReference type="EMBL" id="BGPR01007520">
    <property type="protein sequence ID" value="GBN27527.1"/>
    <property type="molecule type" value="Genomic_DNA"/>
</dbReference>
<evidence type="ECO:0000313" key="1">
    <source>
        <dbReference type="EMBL" id="GBN27527.1"/>
    </source>
</evidence>
<proteinExistence type="predicted"/>
<accession>A0A4Y2MNY5</accession>
<dbReference type="Proteomes" id="UP000499080">
    <property type="component" value="Unassembled WGS sequence"/>
</dbReference>
<sequence length="209" mass="23354">MTLGQQRHTSGTSAAQFHNQQCPLNCVFRNTCAWTCIVLGCQLSNCLAPILLHQLGQSPTSFFFDDAWTTNTLASTAGVTVIYPFRMNSKTADHKQPTSRAVSVILVPSLWAITICPLSNSLRSAAFPITRKSKCKNDYLPSPAAVKYYSHLTTCLPRHPDEFIEKCGDGHNVLARQCINGALMYLFLLGYTHDTSFHRIFIEIINWKL</sequence>
<keyword evidence="2" id="KW-1185">Reference proteome</keyword>
<dbReference type="AlphaFoldDB" id="A0A4Y2MNY5"/>
<protein>
    <submittedName>
        <fullName evidence="1">Uncharacterized protein</fullName>
    </submittedName>
</protein>
<reference evidence="1 2" key="1">
    <citation type="journal article" date="2019" name="Sci. Rep.">
        <title>Orb-weaving spider Araneus ventricosus genome elucidates the spidroin gene catalogue.</title>
        <authorList>
            <person name="Kono N."/>
            <person name="Nakamura H."/>
            <person name="Ohtoshi R."/>
            <person name="Moran D.A.P."/>
            <person name="Shinohara A."/>
            <person name="Yoshida Y."/>
            <person name="Fujiwara M."/>
            <person name="Mori M."/>
            <person name="Tomita M."/>
            <person name="Arakawa K."/>
        </authorList>
    </citation>
    <scope>NUCLEOTIDE SEQUENCE [LARGE SCALE GENOMIC DNA]</scope>
</reference>
<evidence type="ECO:0000313" key="2">
    <source>
        <dbReference type="Proteomes" id="UP000499080"/>
    </source>
</evidence>
<gene>
    <name evidence="1" type="ORF">AVEN_121331_1</name>
</gene>
<organism evidence="1 2">
    <name type="scientific">Araneus ventricosus</name>
    <name type="common">Orbweaver spider</name>
    <name type="synonym">Epeira ventricosa</name>
    <dbReference type="NCBI Taxonomy" id="182803"/>
    <lineage>
        <taxon>Eukaryota</taxon>
        <taxon>Metazoa</taxon>
        <taxon>Ecdysozoa</taxon>
        <taxon>Arthropoda</taxon>
        <taxon>Chelicerata</taxon>
        <taxon>Arachnida</taxon>
        <taxon>Araneae</taxon>
        <taxon>Araneomorphae</taxon>
        <taxon>Entelegynae</taxon>
        <taxon>Araneoidea</taxon>
        <taxon>Araneidae</taxon>
        <taxon>Araneus</taxon>
    </lineage>
</organism>